<dbReference type="GeneID" id="113042195"/>
<gene>
    <name evidence="2" type="primary">LOC113042195</name>
</gene>
<dbReference type="KEGG" id="caua:113042195"/>
<accession>A0A6P6JEM9</accession>
<evidence type="ECO:0000313" key="1">
    <source>
        <dbReference type="Proteomes" id="UP000515129"/>
    </source>
</evidence>
<dbReference type="Gene3D" id="3.40.50.12690">
    <property type="match status" value="1"/>
</dbReference>
<protein>
    <submittedName>
        <fullName evidence="2">Uncharacterized protein LOC113042195 isoform X1</fullName>
    </submittedName>
</protein>
<dbReference type="SUPFAM" id="SSF52266">
    <property type="entry name" value="SGNH hydrolase"/>
    <property type="match status" value="1"/>
</dbReference>
<sequence>MRSSQMSFTLFHSVRHEPGPGRRPLHPPPPVFRISTRTRFAPLCETEDNTVIIGDSIVRHVRAMLAEGKVHTHCFPGAHVLDISAQIPVILKGEGSIGVDMLHAGVNDNAAADGDTEERLQEPDRDDAQHIACMMIFMSGPLPIYRRGHERFSRLFALNEWLLSWCKEQKLLFVNNWDLFWERLRLFRSPVGQHFQDTSLHMTRQFVKTDNQEKSVPDPPSTTDLSLTMIAVY</sequence>
<keyword evidence="1" id="KW-1185">Reference proteome</keyword>
<dbReference type="Proteomes" id="UP000515129">
    <property type="component" value="Chromosome 24"/>
</dbReference>
<name>A0A6P6JEM9_CARAU</name>
<dbReference type="RefSeq" id="XP_026056607.1">
    <property type="nucleotide sequence ID" value="XM_026200822.1"/>
</dbReference>
<dbReference type="Gene3D" id="3.40.50.12700">
    <property type="match status" value="1"/>
</dbReference>
<reference evidence="2" key="1">
    <citation type="submission" date="2025-08" db="UniProtKB">
        <authorList>
            <consortium name="RefSeq"/>
        </authorList>
    </citation>
    <scope>IDENTIFICATION</scope>
    <source>
        <strain evidence="2">Wakin</strain>
        <tissue evidence="2">Muscle</tissue>
    </source>
</reference>
<dbReference type="OrthoDB" id="10072345at2759"/>
<organism evidence="1 2">
    <name type="scientific">Carassius auratus</name>
    <name type="common">Goldfish</name>
    <dbReference type="NCBI Taxonomy" id="7957"/>
    <lineage>
        <taxon>Eukaryota</taxon>
        <taxon>Metazoa</taxon>
        <taxon>Chordata</taxon>
        <taxon>Craniata</taxon>
        <taxon>Vertebrata</taxon>
        <taxon>Euteleostomi</taxon>
        <taxon>Actinopterygii</taxon>
        <taxon>Neopterygii</taxon>
        <taxon>Teleostei</taxon>
        <taxon>Ostariophysi</taxon>
        <taxon>Cypriniformes</taxon>
        <taxon>Cyprinidae</taxon>
        <taxon>Cyprininae</taxon>
        <taxon>Carassius</taxon>
    </lineage>
</organism>
<proteinExistence type="predicted"/>
<dbReference type="AlphaFoldDB" id="A0A6P6JEM9"/>
<evidence type="ECO:0000313" key="2">
    <source>
        <dbReference type="RefSeq" id="XP_026056607.1"/>
    </source>
</evidence>